<name>A0A8J7IME7_9NOST</name>
<dbReference type="Proteomes" id="UP000662314">
    <property type="component" value="Unassembled WGS sequence"/>
</dbReference>
<protein>
    <submittedName>
        <fullName evidence="1">Uncharacterized protein</fullName>
    </submittedName>
</protein>
<sequence length="52" mass="6066">MSRLKSPARREKVRLEEDAIALTIVFFVNNRGWYNLGSLPTLFQCGVLVWNR</sequence>
<keyword evidence="2" id="KW-1185">Reference proteome</keyword>
<organism evidence="1 2">
    <name type="scientific">Dendronalium phyllosphericum CENA369</name>
    <dbReference type="NCBI Taxonomy" id="1725256"/>
    <lineage>
        <taxon>Bacteria</taxon>
        <taxon>Bacillati</taxon>
        <taxon>Cyanobacteriota</taxon>
        <taxon>Cyanophyceae</taxon>
        <taxon>Nostocales</taxon>
        <taxon>Nostocaceae</taxon>
        <taxon>Dendronalium</taxon>
        <taxon>Dendronalium phyllosphericum</taxon>
    </lineage>
</organism>
<gene>
    <name evidence="1" type="ORF">I8752_33345</name>
</gene>
<comment type="caution">
    <text evidence="1">The sequence shown here is derived from an EMBL/GenBank/DDBJ whole genome shotgun (WGS) entry which is preliminary data.</text>
</comment>
<evidence type="ECO:0000313" key="1">
    <source>
        <dbReference type="EMBL" id="MBH8577767.1"/>
    </source>
</evidence>
<proteinExistence type="predicted"/>
<dbReference type="AlphaFoldDB" id="A0A8J7IME7"/>
<accession>A0A8J7IME7</accession>
<evidence type="ECO:0000313" key="2">
    <source>
        <dbReference type="Proteomes" id="UP000662314"/>
    </source>
</evidence>
<dbReference type="RefSeq" id="WP_214436457.1">
    <property type="nucleotide sequence ID" value="NZ_CAWPUQ010000228.1"/>
</dbReference>
<dbReference type="EMBL" id="JAECZA010000292">
    <property type="protein sequence ID" value="MBH8577767.1"/>
    <property type="molecule type" value="Genomic_DNA"/>
</dbReference>
<reference evidence="1 2" key="1">
    <citation type="journal article" date="2021" name="Int. J. Syst. Evol. Microbiol.">
        <title>Amazonocrinis nigriterrae gen. nov., sp. nov., Atlanticothrix silvestris gen. nov., sp. nov. and Dendronalium phyllosphericum gen. nov., sp. nov., nostocacean cyanobacteria from Brazilian environments.</title>
        <authorList>
            <person name="Alvarenga D.O."/>
            <person name="Andreote A.P.D."/>
            <person name="Branco L.H.Z."/>
            <person name="Delbaje E."/>
            <person name="Cruz R.B."/>
            <person name="Varani A.M."/>
            <person name="Fiore M.F."/>
        </authorList>
    </citation>
    <scope>NUCLEOTIDE SEQUENCE [LARGE SCALE GENOMIC DNA]</scope>
    <source>
        <strain evidence="1 2">CENA369</strain>
    </source>
</reference>